<dbReference type="AlphaFoldDB" id="A0AAD8UCE9"/>
<organism evidence="2 3">
    <name type="scientific">Glomerella acutata</name>
    <name type="common">Colletotrichum acutatum</name>
    <dbReference type="NCBI Taxonomy" id="27357"/>
    <lineage>
        <taxon>Eukaryota</taxon>
        <taxon>Fungi</taxon>
        <taxon>Dikarya</taxon>
        <taxon>Ascomycota</taxon>
        <taxon>Pezizomycotina</taxon>
        <taxon>Sordariomycetes</taxon>
        <taxon>Hypocreomycetidae</taxon>
        <taxon>Glomerellales</taxon>
        <taxon>Glomerellaceae</taxon>
        <taxon>Colletotrichum</taxon>
        <taxon>Colletotrichum acutatum species complex</taxon>
    </lineage>
</organism>
<dbReference type="EMBL" id="JAHMHS010000118">
    <property type="protein sequence ID" value="KAK1716058.1"/>
    <property type="molecule type" value="Genomic_DNA"/>
</dbReference>
<keyword evidence="3" id="KW-1185">Reference proteome</keyword>
<evidence type="ECO:0000313" key="3">
    <source>
        <dbReference type="Proteomes" id="UP001244207"/>
    </source>
</evidence>
<proteinExistence type="predicted"/>
<comment type="caution">
    <text evidence="2">The sequence shown here is derived from an EMBL/GenBank/DDBJ whole genome shotgun (WGS) entry which is preliminary data.</text>
</comment>
<accession>A0AAD8UCE9</accession>
<protein>
    <submittedName>
        <fullName evidence="2">Uncharacterized protein</fullName>
    </submittedName>
</protein>
<evidence type="ECO:0000256" key="1">
    <source>
        <dbReference type="SAM" id="MobiDB-lite"/>
    </source>
</evidence>
<name>A0AAD8UCE9_GLOAC</name>
<sequence length="208" mass="22160">MKLPKASGLGTRAASLHLRLLSLAFTLNLPRLSSLILLHHSLQQLSPCLGSRGVTADTHTHARPRIPKSQKQRYAQSLARVTFRVAHTSLNQHGTVNTHQQALVQHISTSPQRAPHVSPNRQPCRSSATAGGLSLVSSSDSRFPESNEPEPWSTSLQLSHPSSPPLAPASSTGLHQQSFQPSPALSCVVCFTAVLVDVENEGAVVGSG</sequence>
<gene>
    <name evidence="2" type="ORF">BDZ83DRAFT_45895</name>
</gene>
<dbReference type="GeneID" id="85387118"/>
<dbReference type="RefSeq" id="XP_060360452.1">
    <property type="nucleotide sequence ID" value="XM_060503219.1"/>
</dbReference>
<feature type="region of interest" description="Disordered" evidence="1">
    <location>
        <begin position="108"/>
        <end position="177"/>
    </location>
</feature>
<dbReference type="Proteomes" id="UP001244207">
    <property type="component" value="Unassembled WGS sequence"/>
</dbReference>
<feature type="compositionally biased region" description="Polar residues" evidence="1">
    <location>
        <begin position="119"/>
        <end position="141"/>
    </location>
</feature>
<evidence type="ECO:0000313" key="2">
    <source>
        <dbReference type="EMBL" id="KAK1716058.1"/>
    </source>
</evidence>
<reference evidence="2" key="1">
    <citation type="submission" date="2021-12" db="EMBL/GenBank/DDBJ databases">
        <title>Comparative genomics, transcriptomics and evolutionary studies reveal genomic signatures of adaptation to plant cell wall in hemibiotrophic fungi.</title>
        <authorList>
            <consortium name="DOE Joint Genome Institute"/>
            <person name="Baroncelli R."/>
            <person name="Diaz J.F."/>
            <person name="Benocci T."/>
            <person name="Peng M."/>
            <person name="Battaglia E."/>
            <person name="Haridas S."/>
            <person name="Andreopoulos W."/>
            <person name="Labutti K."/>
            <person name="Pangilinan J."/>
            <person name="Floch G.L."/>
            <person name="Makela M.R."/>
            <person name="Henrissat B."/>
            <person name="Grigoriev I.V."/>
            <person name="Crouch J.A."/>
            <person name="De Vries R.P."/>
            <person name="Sukno S.A."/>
            <person name="Thon M.R."/>
        </authorList>
    </citation>
    <scope>NUCLEOTIDE SEQUENCE</scope>
    <source>
        <strain evidence="2">CBS 112980</strain>
    </source>
</reference>